<dbReference type="EMBL" id="JAEMNX010000028">
    <property type="protein sequence ID" value="MBJ7539663.1"/>
    <property type="molecule type" value="Genomic_DNA"/>
</dbReference>
<sequence length="96" mass="11260">MAEYRLTPKARNDMEAVWLYSLKQWGTQQTTGYIDDLTEAFNFLSKSPKAGKACDNIRTGYRKHPVLRHVIYYRETAYGVEVIRVLHDRMLATRSF</sequence>
<dbReference type="AlphaFoldDB" id="A0A934N440"/>
<accession>A0A934N440</accession>
<protein>
    <recommendedName>
        <fullName evidence="3">Toxin</fullName>
    </recommendedName>
</protein>
<evidence type="ECO:0000256" key="3">
    <source>
        <dbReference type="PIRNR" id="PIRNR029218"/>
    </source>
</evidence>
<dbReference type="InterPro" id="IPR035093">
    <property type="entry name" value="RelE/ParE_toxin_dom_sf"/>
</dbReference>
<evidence type="ECO:0000256" key="2">
    <source>
        <dbReference type="ARBA" id="ARBA00022649"/>
    </source>
</evidence>
<dbReference type="Pfam" id="PF05016">
    <property type="entry name" value="ParE_toxin"/>
    <property type="match status" value="1"/>
</dbReference>
<dbReference type="Gene3D" id="3.30.2310.20">
    <property type="entry name" value="RelE-like"/>
    <property type="match status" value="1"/>
</dbReference>
<organism evidence="4 5">
    <name type="scientific">Marinomonas transparens</name>
    <dbReference type="NCBI Taxonomy" id="2795388"/>
    <lineage>
        <taxon>Bacteria</taxon>
        <taxon>Pseudomonadati</taxon>
        <taxon>Pseudomonadota</taxon>
        <taxon>Gammaproteobacteria</taxon>
        <taxon>Oceanospirillales</taxon>
        <taxon>Oceanospirillaceae</taxon>
        <taxon>Marinomonas</taxon>
    </lineage>
</organism>
<evidence type="ECO:0000256" key="1">
    <source>
        <dbReference type="ARBA" id="ARBA00006226"/>
    </source>
</evidence>
<dbReference type="RefSeq" id="WP_199470055.1">
    <property type="nucleotide sequence ID" value="NZ_JAEMNX010000028.1"/>
</dbReference>
<dbReference type="PIRSF" id="PIRSF029218">
    <property type="entry name" value="ParE"/>
    <property type="match status" value="1"/>
</dbReference>
<dbReference type="PANTHER" id="PTHR33755:SF9">
    <property type="entry name" value="TOXIN PARE1"/>
    <property type="match status" value="1"/>
</dbReference>
<dbReference type="InterPro" id="IPR028344">
    <property type="entry name" value="ParE1/4"/>
</dbReference>
<keyword evidence="2" id="KW-1277">Toxin-antitoxin system</keyword>
<reference evidence="4" key="1">
    <citation type="submission" date="2020-12" db="EMBL/GenBank/DDBJ databases">
        <title>Marinomonas arctica sp. nov., a psychrotolerant bacterium isolated from the Arctic.</title>
        <authorList>
            <person name="Zhang Y."/>
        </authorList>
    </citation>
    <scope>NUCLEOTIDE SEQUENCE</scope>
    <source>
        <strain evidence="4">C1424</strain>
    </source>
</reference>
<comment type="similarity">
    <text evidence="1 3">Belongs to the RelE toxin family.</text>
</comment>
<gene>
    <name evidence="4" type="ORF">I8J31_18455</name>
</gene>
<dbReference type="InterPro" id="IPR007712">
    <property type="entry name" value="RelE/ParE_toxin"/>
</dbReference>
<proteinExistence type="inferred from homology"/>
<evidence type="ECO:0000313" key="5">
    <source>
        <dbReference type="Proteomes" id="UP000628710"/>
    </source>
</evidence>
<comment type="caution">
    <text evidence="4">The sequence shown here is derived from an EMBL/GenBank/DDBJ whole genome shotgun (WGS) entry which is preliminary data.</text>
</comment>
<dbReference type="PANTHER" id="PTHR33755">
    <property type="entry name" value="TOXIN PARE1-RELATED"/>
    <property type="match status" value="1"/>
</dbReference>
<keyword evidence="5" id="KW-1185">Reference proteome</keyword>
<evidence type="ECO:0000313" key="4">
    <source>
        <dbReference type="EMBL" id="MBJ7539663.1"/>
    </source>
</evidence>
<name>A0A934N440_9GAMM</name>
<dbReference type="InterPro" id="IPR051803">
    <property type="entry name" value="TA_system_RelE-like_toxin"/>
</dbReference>
<dbReference type="Proteomes" id="UP000628710">
    <property type="component" value="Unassembled WGS sequence"/>
</dbReference>